<keyword evidence="2" id="KW-1185">Reference proteome</keyword>
<evidence type="ECO:0000313" key="1">
    <source>
        <dbReference type="EMBL" id="RNL53396.1"/>
    </source>
</evidence>
<dbReference type="Proteomes" id="UP000274046">
    <property type="component" value="Unassembled WGS sequence"/>
</dbReference>
<evidence type="ECO:0000313" key="2">
    <source>
        <dbReference type="Proteomes" id="UP000274046"/>
    </source>
</evidence>
<organism evidence="1 2">
    <name type="scientific">Pedobacter jejuensis</name>
    <dbReference type="NCBI Taxonomy" id="1268550"/>
    <lineage>
        <taxon>Bacteria</taxon>
        <taxon>Pseudomonadati</taxon>
        <taxon>Bacteroidota</taxon>
        <taxon>Sphingobacteriia</taxon>
        <taxon>Sphingobacteriales</taxon>
        <taxon>Sphingobacteriaceae</taxon>
        <taxon>Pedobacter</taxon>
    </lineage>
</organism>
<name>A0A3N0BVI0_9SPHI</name>
<comment type="caution">
    <text evidence="1">The sequence shown here is derived from an EMBL/GenBank/DDBJ whole genome shotgun (WGS) entry which is preliminary data.</text>
</comment>
<sequence>MKNYFLIAILCVFCIACKKDIPEPDVVRLQVYSTKIKHTNYNEPDILFWYMRGASKGGYYYMTSTREISDFSDYTFTYSANVPSDLSGKTAIRDIVVQINQLNGEMYYDITGKSSSSLIVN</sequence>
<gene>
    <name evidence="1" type="ORF">D7004_09950</name>
</gene>
<dbReference type="AlphaFoldDB" id="A0A3N0BVI0"/>
<protein>
    <submittedName>
        <fullName evidence="1">Uncharacterized protein</fullName>
    </submittedName>
</protein>
<dbReference type="OrthoDB" id="769962at2"/>
<accession>A0A3N0BVI0</accession>
<reference evidence="1 2" key="1">
    <citation type="submission" date="2018-10" db="EMBL/GenBank/DDBJ databases">
        <title>Genome sequencing of Pedobacter jejuensis TNB23.</title>
        <authorList>
            <person name="Cho Y.-J."/>
            <person name="Cho A."/>
            <person name="Kim O.-S."/>
        </authorList>
    </citation>
    <scope>NUCLEOTIDE SEQUENCE [LARGE SCALE GENOMIC DNA]</scope>
    <source>
        <strain evidence="1 2">TNB23</strain>
    </source>
</reference>
<dbReference type="EMBL" id="RBEE01000014">
    <property type="protein sequence ID" value="RNL53396.1"/>
    <property type="molecule type" value="Genomic_DNA"/>
</dbReference>
<dbReference type="RefSeq" id="WP_123205718.1">
    <property type="nucleotide sequence ID" value="NZ_RBEE01000014.1"/>
</dbReference>
<proteinExistence type="predicted"/>